<evidence type="ECO:0000313" key="7">
    <source>
        <dbReference type="EMBL" id="MBW4547829.1"/>
    </source>
</evidence>
<dbReference type="SUPFAM" id="SSF54631">
    <property type="entry name" value="CBS-domain pair"/>
    <property type="match status" value="1"/>
</dbReference>
<reference evidence="7" key="1">
    <citation type="submission" date="2021-05" db="EMBL/GenBank/DDBJ databases">
        <authorList>
            <person name="Pietrasiak N."/>
            <person name="Ward R."/>
            <person name="Stajich J.E."/>
            <person name="Kurbessoian T."/>
        </authorList>
    </citation>
    <scope>NUCLEOTIDE SEQUENCE</scope>
    <source>
        <strain evidence="7">CPER-KK1</strain>
    </source>
</reference>
<keyword evidence="2" id="KW-0813">Transport</keyword>
<accession>A0A951UCB7</accession>
<evidence type="ECO:0000256" key="4">
    <source>
        <dbReference type="ARBA" id="ARBA00022840"/>
    </source>
</evidence>
<dbReference type="SUPFAM" id="SSF52540">
    <property type="entry name" value="P-loop containing nucleoside triphosphate hydrolases"/>
    <property type="match status" value="1"/>
</dbReference>
<dbReference type="InterPro" id="IPR046342">
    <property type="entry name" value="CBS_dom_sf"/>
</dbReference>
<dbReference type="InterPro" id="IPR003593">
    <property type="entry name" value="AAA+_ATPase"/>
</dbReference>
<dbReference type="FunFam" id="3.40.50.300:FF:000425">
    <property type="entry name" value="Probable ABC transporter, ATP-binding subunit"/>
    <property type="match status" value="1"/>
</dbReference>
<protein>
    <recommendedName>
        <fullName evidence="5">ABC-type quaternary amine transporter</fullName>
        <ecNumber evidence="5">7.6.2.9</ecNumber>
    </recommendedName>
</protein>
<dbReference type="EC" id="7.6.2.9" evidence="5"/>
<gene>
    <name evidence="7" type="ORF">KME25_25790</name>
</gene>
<keyword evidence="3" id="KW-0547">Nucleotide-binding</keyword>
<evidence type="ECO:0000259" key="6">
    <source>
        <dbReference type="PROSITE" id="PS50893"/>
    </source>
</evidence>
<dbReference type="InterPro" id="IPR003439">
    <property type="entry name" value="ABC_transporter-like_ATP-bd"/>
</dbReference>
<name>A0A951UCB7_9CYAN</name>
<dbReference type="EMBL" id="JAHHIF010000049">
    <property type="protein sequence ID" value="MBW4547829.1"/>
    <property type="molecule type" value="Genomic_DNA"/>
</dbReference>
<keyword evidence="4 7" id="KW-0067">ATP-binding</keyword>
<dbReference type="PROSITE" id="PS50893">
    <property type="entry name" value="ABC_TRANSPORTER_2"/>
    <property type="match status" value="1"/>
</dbReference>
<organism evidence="7 8">
    <name type="scientific">Symplocastrum torsivum CPER-KK1</name>
    <dbReference type="NCBI Taxonomy" id="450513"/>
    <lineage>
        <taxon>Bacteria</taxon>
        <taxon>Bacillati</taxon>
        <taxon>Cyanobacteriota</taxon>
        <taxon>Cyanophyceae</taxon>
        <taxon>Oscillatoriophycideae</taxon>
        <taxon>Oscillatoriales</taxon>
        <taxon>Microcoleaceae</taxon>
        <taxon>Symplocastrum</taxon>
    </lineage>
</organism>
<dbReference type="PANTHER" id="PTHR43117">
    <property type="entry name" value="OSMOPROTECTANT IMPORT ATP-BINDING PROTEIN OSMV"/>
    <property type="match status" value="1"/>
</dbReference>
<comment type="similarity">
    <text evidence="1">Belongs to the ABC transporter superfamily.</text>
</comment>
<feature type="domain" description="ABC transporter" evidence="6">
    <location>
        <begin position="4"/>
        <end position="240"/>
    </location>
</feature>
<dbReference type="GO" id="GO:0005524">
    <property type="term" value="F:ATP binding"/>
    <property type="evidence" value="ECO:0007669"/>
    <property type="project" value="UniProtKB-KW"/>
</dbReference>
<evidence type="ECO:0000256" key="3">
    <source>
        <dbReference type="ARBA" id="ARBA00022741"/>
    </source>
</evidence>
<dbReference type="GO" id="GO:0016887">
    <property type="term" value="F:ATP hydrolysis activity"/>
    <property type="evidence" value="ECO:0007669"/>
    <property type="project" value="InterPro"/>
</dbReference>
<evidence type="ECO:0000256" key="1">
    <source>
        <dbReference type="ARBA" id="ARBA00005417"/>
    </source>
</evidence>
<dbReference type="PROSITE" id="PS00211">
    <property type="entry name" value="ABC_TRANSPORTER_1"/>
    <property type="match status" value="1"/>
</dbReference>
<dbReference type="GO" id="GO:0015418">
    <property type="term" value="F:ABC-type quaternary ammonium compound transporting activity"/>
    <property type="evidence" value="ECO:0007669"/>
    <property type="project" value="UniProtKB-EC"/>
</dbReference>
<evidence type="ECO:0000256" key="2">
    <source>
        <dbReference type="ARBA" id="ARBA00022448"/>
    </source>
</evidence>
<dbReference type="SMART" id="SM00382">
    <property type="entry name" value="AAA"/>
    <property type="match status" value="1"/>
</dbReference>
<dbReference type="Pfam" id="PF00005">
    <property type="entry name" value="ABC_tran"/>
    <property type="match status" value="1"/>
</dbReference>
<dbReference type="Proteomes" id="UP000753908">
    <property type="component" value="Unassembled WGS sequence"/>
</dbReference>
<dbReference type="AlphaFoldDB" id="A0A951UCB7"/>
<sequence length="321" mass="35634">MSAIRFEEVFLKFPGASHPAVNGCTCEVEAGELVVILGPSGCGKTTLLKMVNRLYEPTSGTIYLDGTDIRKMKVTKLRQQIGYVIQQSGLFPHMTVAENIAVVPKLLGWSRTQYQPRIDELLTLIELPPQDYRNRYPSQLSGGQQQRVGLARALAGDPKVMLMDEPFGAIDAITRETLQNEILRLQRQLKKTILFVSHDVEEALRLADKIMILQKGQIVQFDTPFNILTRPANAFVHELVGADDMVRQLSLLRVETAMIDVPQNHQPRSEHTIARHDNLRQALSLLLRTGAQKLTVLDGGNAVGVLTLEHIRDSASMGAGV</sequence>
<evidence type="ECO:0000313" key="8">
    <source>
        <dbReference type="Proteomes" id="UP000753908"/>
    </source>
</evidence>
<dbReference type="InterPro" id="IPR017871">
    <property type="entry name" value="ABC_transporter-like_CS"/>
</dbReference>
<comment type="caution">
    <text evidence="7">The sequence shown here is derived from an EMBL/GenBank/DDBJ whole genome shotgun (WGS) entry which is preliminary data.</text>
</comment>
<dbReference type="Gene3D" id="3.40.50.300">
    <property type="entry name" value="P-loop containing nucleotide triphosphate hydrolases"/>
    <property type="match status" value="1"/>
</dbReference>
<dbReference type="PANTHER" id="PTHR43117:SF4">
    <property type="entry name" value="OSMOPROTECTANT IMPORT ATP-BINDING PROTEIN OSMV"/>
    <property type="match status" value="1"/>
</dbReference>
<dbReference type="InterPro" id="IPR027417">
    <property type="entry name" value="P-loop_NTPase"/>
</dbReference>
<evidence type="ECO:0000256" key="5">
    <source>
        <dbReference type="ARBA" id="ARBA00066388"/>
    </source>
</evidence>
<reference evidence="7" key="2">
    <citation type="journal article" date="2022" name="Microbiol. Resour. Announc.">
        <title>Metagenome Sequencing to Explore Phylogenomics of Terrestrial Cyanobacteria.</title>
        <authorList>
            <person name="Ward R.D."/>
            <person name="Stajich J.E."/>
            <person name="Johansen J.R."/>
            <person name="Huntemann M."/>
            <person name="Clum A."/>
            <person name="Foster B."/>
            <person name="Foster B."/>
            <person name="Roux S."/>
            <person name="Palaniappan K."/>
            <person name="Varghese N."/>
            <person name="Mukherjee S."/>
            <person name="Reddy T.B.K."/>
            <person name="Daum C."/>
            <person name="Copeland A."/>
            <person name="Chen I.A."/>
            <person name="Ivanova N.N."/>
            <person name="Kyrpides N.C."/>
            <person name="Shapiro N."/>
            <person name="Eloe-Fadrosh E.A."/>
            <person name="Pietrasiak N."/>
        </authorList>
    </citation>
    <scope>NUCLEOTIDE SEQUENCE</scope>
    <source>
        <strain evidence="7">CPER-KK1</strain>
    </source>
</reference>
<proteinExistence type="inferred from homology"/>